<dbReference type="Gene3D" id="3.80.10.10">
    <property type="entry name" value="Ribonuclease Inhibitor"/>
    <property type="match status" value="1"/>
</dbReference>
<evidence type="ECO:0000313" key="5">
    <source>
        <dbReference type="Proteomes" id="UP001497497"/>
    </source>
</evidence>
<name>A0AAV2HBE1_LYMST</name>
<dbReference type="InterPro" id="IPR001611">
    <property type="entry name" value="Leu-rich_rpt"/>
</dbReference>
<dbReference type="SMART" id="SM00369">
    <property type="entry name" value="LRR_TYP"/>
    <property type="match status" value="4"/>
</dbReference>
<dbReference type="PANTHER" id="PTHR48051">
    <property type="match status" value="1"/>
</dbReference>
<keyword evidence="2" id="KW-0677">Repeat</keyword>
<dbReference type="InterPro" id="IPR032675">
    <property type="entry name" value="LRR_dom_sf"/>
</dbReference>
<dbReference type="InterPro" id="IPR003591">
    <property type="entry name" value="Leu-rich_rpt_typical-subtyp"/>
</dbReference>
<accession>A0AAV2HBE1</accession>
<reference evidence="4 5" key="1">
    <citation type="submission" date="2024-04" db="EMBL/GenBank/DDBJ databases">
        <authorList>
            <consortium name="Genoscope - CEA"/>
            <person name="William W."/>
        </authorList>
    </citation>
    <scope>NUCLEOTIDE SEQUENCE [LARGE SCALE GENOMIC DNA]</scope>
</reference>
<dbReference type="Pfam" id="PF23598">
    <property type="entry name" value="LRR_14"/>
    <property type="match status" value="1"/>
</dbReference>
<feature type="non-terminal residue" evidence="4">
    <location>
        <position position="223"/>
    </location>
</feature>
<sequence length="223" mass="25375">ERHCVQGLCHECCENVGGCQSGGHQGRPVAYMPWSRSEIMNDRVINLSHMQLFELPPRLGFHCMDTCSLDLSHNCLSTLAEHLALVRGLINISLHHNLLTHIPFFFSSFHRLSFVDLRYNQVTAFPVCLLDLSQLRRLYLDHNQLCHLPQDIDRLISLQTLSVGYNKITEICATLFNIIGLQTLCFRGNSELRSLPTSVRNLICLQKLDLSHCNLRQIPTTIG</sequence>
<feature type="domain" description="Disease resistance R13L4/SHOC-2-like LRR" evidence="3">
    <location>
        <begin position="105"/>
        <end position="212"/>
    </location>
</feature>
<proteinExistence type="predicted"/>
<dbReference type="PANTHER" id="PTHR48051:SF1">
    <property type="entry name" value="RAS SUPPRESSOR PROTEIN 1"/>
    <property type="match status" value="1"/>
</dbReference>
<keyword evidence="5" id="KW-1185">Reference proteome</keyword>
<dbReference type="InterPro" id="IPR055414">
    <property type="entry name" value="LRR_R13L4/SHOC2-like"/>
</dbReference>
<dbReference type="GO" id="GO:0005737">
    <property type="term" value="C:cytoplasm"/>
    <property type="evidence" value="ECO:0007669"/>
    <property type="project" value="TreeGrafter"/>
</dbReference>
<keyword evidence="1" id="KW-0433">Leucine-rich repeat</keyword>
<evidence type="ECO:0000256" key="2">
    <source>
        <dbReference type="ARBA" id="ARBA00022737"/>
    </source>
</evidence>
<evidence type="ECO:0000256" key="1">
    <source>
        <dbReference type="ARBA" id="ARBA00022614"/>
    </source>
</evidence>
<dbReference type="InterPro" id="IPR050216">
    <property type="entry name" value="LRR_domain-containing"/>
</dbReference>
<evidence type="ECO:0000259" key="3">
    <source>
        <dbReference type="Pfam" id="PF23598"/>
    </source>
</evidence>
<dbReference type="SUPFAM" id="SSF52058">
    <property type="entry name" value="L domain-like"/>
    <property type="match status" value="1"/>
</dbReference>
<protein>
    <recommendedName>
        <fullName evidence="3">Disease resistance R13L4/SHOC-2-like LRR domain-containing protein</fullName>
    </recommendedName>
</protein>
<evidence type="ECO:0000313" key="4">
    <source>
        <dbReference type="EMBL" id="CAL1529436.1"/>
    </source>
</evidence>
<organism evidence="4 5">
    <name type="scientific">Lymnaea stagnalis</name>
    <name type="common">Great pond snail</name>
    <name type="synonym">Helix stagnalis</name>
    <dbReference type="NCBI Taxonomy" id="6523"/>
    <lineage>
        <taxon>Eukaryota</taxon>
        <taxon>Metazoa</taxon>
        <taxon>Spiralia</taxon>
        <taxon>Lophotrochozoa</taxon>
        <taxon>Mollusca</taxon>
        <taxon>Gastropoda</taxon>
        <taxon>Heterobranchia</taxon>
        <taxon>Euthyneura</taxon>
        <taxon>Panpulmonata</taxon>
        <taxon>Hygrophila</taxon>
        <taxon>Lymnaeoidea</taxon>
        <taxon>Lymnaeidae</taxon>
        <taxon>Lymnaea</taxon>
    </lineage>
</organism>
<feature type="non-terminal residue" evidence="4">
    <location>
        <position position="1"/>
    </location>
</feature>
<dbReference type="AlphaFoldDB" id="A0AAV2HBE1"/>
<dbReference type="Proteomes" id="UP001497497">
    <property type="component" value="Unassembled WGS sequence"/>
</dbReference>
<dbReference type="EMBL" id="CAXITT010000048">
    <property type="protein sequence ID" value="CAL1529436.1"/>
    <property type="molecule type" value="Genomic_DNA"/>
</dbReference>
<comment type="caution">
    <text evidence="4">The sequence shown here is derived from an EMBL/GenBank/DDBJ whole genome shotgun (WGS) entry which is preliminary data.</text>
</comment>
<gene>
    <name evidence="4" type="ORF">GSLYS_00003591001</name>
</gene>
<dbReference type="PROSITE" id="PS51450">
    <property type="entry name" value="LRR"/>
    <property type="match status" value="1"/>
</dbReference>